<dbReference type="InterPro" id="IPR012885">
    <property type="entry name" value="F-box_Sdz-33"/>
</dbReference>
<keyword evidence="4" id="KW-1185">Reference proteome</keyword>
<reference evidence="3" key="1">
    <citation type="submission" date="2022-11" db="EMBL/GenBank/DDBJ databases">
        <authorList>
            <person name="Kikuchi T."/>
        </authorList>
    </citation>
    <scope>NUCLEOTIDE SEQUENCE</scope>
    <source>
        <strain evidence="3">PS1010</strain>
    </source>
</reference>
<comment type="caution">
    <text evidence="3">The sequence shown here is derived from an EMBL/GenBank/DDBJ whole genome shotgun (WGS) entry which is preliminary data.</text>
</comment>
<evidence type="ECO:0000313" key="3">
    <source>
        <dbReference type="EMBL" id="CAI5439268.1"/>
    </source>
</evidence>
<accession>A0A9P1MWD6</accession>
<dbReference type="AlphaFoldDB" id="A0A9P1MWD6"/>
<dbReference type="Pfam" id="PF07735">
    <property type="entry name" value="FBA_2"/>
    <property type="match status" value="1"/>
</dbReference>
<evidence type="ECO:0000259" key="2">
    <source>
        <dbReference type="Pfam" id="PF07735"/>
    </source>
</evidence>
<protein>
    <recommendedName>
        <fullName evidence="2">Sdz-33 F-box domain-containing protein</fullName>
    </recommendedName>
</protein>
<dbReference type="Proteomes" id="UP001152747">
    <property type="component" value="Unassembled WGS sequence"/>
</dbReference>
<gene>
    <name evidence="3" type="ORF">CAMP_LOCUS1905</name>
</gene>
<proteinExistence type="predicted"/>
<feature type="region of interest" description="Disordered" evidence="1">
    <location>
        <begin position="1"/>
        <end position="20"/>
    </location>
</feature>
<dbReference type="EMBL" id="CANHGI010000001">
    <property type="protein sequence ID" value="CAI5439268.1"/>
    <property type="molecule type" value="Genomic_DNA"/>
</dbReference>
<name>A0A9P1MWD6_9PELO</name>
<evidence type="ECO:0000313" key="4">
    <source>
        <dbReference type="Proteomes" id="UP001152747"/>
    </source>
</evidence>
<sequence>MEPPTKKSRQENGEEQEEETCGWPNLPFEMRILVLNEMPLDTLANFEVCSKLCYDEVEKSENYCDRIEIAENGANFEIFLKKTWSRKLKTLIFDQKEIVCLNEEKVEIWRKQKTGDLVDCVIKYVNRYLVHFRRNLKSFTMNVTRNTSAKSKLIKGIRIKNMPKLENLQVYASRKQICLIKNGFVDFEQLKTITGTLVLPYTKLSFEQLLELKAREIEIYLMSLKSMDFNKFIRLWVDGKINPNFRKLGVDAEFNETLAKNKRMCHERMGLDYYDIDHLFEGISLTIFGACEQTEDYYLEYALENNGMRTTITVDIRG</sequence>
<organism evidence="3 4">
    <name type="scientific">Caenorhabditis angaria</name>
    <dbReference type="NCBI Taxonomy" id="860376"/>
    <lineage>
        <taxon>Eukaryota</taxon>
        <taxon>Metazoa</taxon>
        <taxon>Ecdysozoa</taxon>
        <taxon>Nematoda</taxon>
        <taxon>Chromadorea</taxon>
        <taxon>Rhabditida</taxon>
        <taxon>Rhabditina</taxon>
        <taxon>Rhabditomorpha</taxon>
        <taxon>Rhabditoidea</taxon>
        <taxon>Rhabditidae</taxon>
        <taxon>Peloderinae</taxon>
        <taxon>Caenorhabditis</taxon>
    </lineage>
</organism>
<feature type="domain" description="Sdz-33 F-box" evidence="2">
    <location>
        <begin position="201"/>
        <end position="248"/>
    </location>
</feature>
<feature type="compositionally biased region" description="Basic and acidic residues" evidence="1">
    <location>
        <begin position="1"/>
        <end position="12"/>
    </location>
</feature>
<evidence type="ECO:0000256" key="1">
    <source>
        <dbReference type="SAM" id="MobiDB-lite"/>
    </source>
</evidence>